<sequence>MNELDSFENYIPPEMKLMRKLFGDLLEQIPTAFLVYLSGTISSLASSNIMELGTKFIKTILRRCGQAESFKQVPTAEGASASESFPFVEFRECSAADELESVQTAFNEFLKTVRKY</sequence>
<accession>A0A8T0F5V9</accession>
<proteinExistence type="predicted"/>
<dbReference type="EMBL" id="JABXBU010000030">
    <property type="protein sequence ID" value="KAF8785698.1"/>
    <property type="molecule type" value="Genomic_DNA"/>
</dbReference>
<dbReference type="Proteomes" id="UP000807504">
    <property type="component" value="Unassembled WGS sequence"/>
</dbReference>
<keyword evidence="2" id="KW-1185">Reference proteome</keyword>
<evidence type="ECO:0000313" key="2">
    <source>
        <dbReference type="Proteomes" id="UP000807504"/>
    </source>
</evidence>
<dbReference type="AlphaFoldDB" id="A0A8T0F5V9"/>
<reference evidence="1" key="2">
    <citation type="submission" date="2020-06" db="EMBL/GenBank/DDBJ databases">
        <authorList>
            <person name="Sheffer M."/>
        </authorList>
    </citation>
    <scope>NUCLEOTIDE SEQUENCE</scope>
</reference>
<gene>
    <name evidence="1" type="ORF">HNY73_011211</name>
</gene>
<organism evidence="1 2">
    <name type="scientific">Argiope bruennichi</name>
    <name type="common">Wasp spider</name>
    <name type="synonym">Aranea bruennichi</name>
    <dbReference type="NCBI Taxonomy" id="94029"/>
    <lineage>
        <taxon>Eukaryota</taxon>
        <taxon>Metazoa</taxon>
        <taxon>Ecdysozoa</taxon>
        <taxon>Arthropoda</taxon>
        <taxon>Chelicerata</taxon>
        <taxon>Arachnida</taxon>
        <taxon>Araneae</taxon>
        <taxon>Araneomorphae</taxon>
        <taxon>Entelegynae</taxon>
        <taxon>Araneoidea</taxon>
        <taxon>Araneidae</taxon>
        <taxon>Argiope</taxon>
    </lineage>
</organism>
<evidence type="ECO:0000313" key="1">
    <source>
        <dbReference type="EMBL" id="KAF8785698.1"/>
    </source>
</evidence>
<reference evidence="1" key="1">
    <citation type="journal article" date="2020" name="bioRxiv">
        <title>Chromosome-level reference genome of the European wasp spider Argiope bruennichi: a resource for studies on range expansion and evolutionary adaptation.</title>
        <authorList>
            <person name="Sheffer M.M."/>
            <person name="Hoppe A."/>
            <person name="Krehenwinkel H."/>
            <person name="Uhl G."/>
            <person name="Kuss A.W."/>
            <person name="Jensen L."/>
            <person name="Jensen C."/>
            <person name="Gillespie R.G."/>
            <person name="Hoff K.J."/>
            <person name="Prost S."/>
        </authorList>
    </citation>
    <scope>NUCLEOTIDE SEQUENCE</scope>
</reference>
<comment type="caution">
    <text evidence="1">The sequence shown here is derived from an EMBL/GenBank/DDBJ whole genome shotgun (WGS) entry which is preliminary data.</text>
</comment>
<protein>
    <submittedName>
        <fullName evidence="1">Uncharacterized protein</fullName>
    </submittedName>
</protein>
<name>A0A8T0F5V9_ARGBR</name>